<dbReference type="PROSITE" id="PS51257">
    <property type="entry name" value="PROKAR_LIPOPROTEIN"/>
    <property type="match status" value="1"/>
</dbReference>
<sequence length="251" mass="26628">MRRTPAFRPRRGRALAPVAVLALVSALAAGCNDDGGDSDSDDKDEKDGPVVALTEEQISEALLQEENLGEGWISRPAEEDDGKAPGCLGQADLLVEQLEYQAKAGTEFEYGDSLPTVDTSISAYAAEPSIKAIFDQAQVVLSACTSITGEDTDGNTWDLTMKTTEDVRYDGVDDQLDLSATGTIAEPGGQPVEVYIETTYVRVGPNIAVVATVDVQQRSTEHAAWAEIAVERLVDVAQGDEPEDTTAPAPA</sequence>
<feature type="signal peptide" evidence="1">
    <location>
        <begin position="1"/>
        <end position="28"/>
    </location>
</feature>
<dbReference type="OrthoDB" id="9856342at2"/>
<organism evidence="2 3">
    <name type="scientific">Nocardioides immobilis</name>
    <dbReference type="NCBI Taxonomy" id="2049295"/>
    <lineage>
        <taxon>Bacteria</taxon>
        <taxon>Bacillati</taxon>
        <taxon>Actinomycetota</taxon>
        <taxon>Actinomycetes</taxon>
        <taxon>Propionibacteriales</taxon>
        <taxon>Nocardioidaceae</taxon>
        <taxon>Nocardioides</taxon>
    </lineage>
</organism>
<evidence type="ECO:0000313" key="2">
    <source>
        <dbReference type="EMBL" id="RHW26690.1"/>
    </source>
</evidence>
<protein>
    <recommendedName>
        <fullName evidence="4">Sensor domain-containing protein</fullName>
    </recommendedName>
</protein>
<dbReference type="EMBL" id="QXGH01000016">
    <property type="protein sequence ID" value="RHW26690.1"/>
    <property type="molecule type" value="Genomic_DNA"/>
</dbReference>
<evidence type="ECO:0000256" key="1">
    <source>
        <dbReference type="SAM" id="SignalP"/>
    </source>
</evidence>
<dbReference type="RefSeq" id="WP_118925686.1">
    <property type="nucleotide sequence ID" value="NZ_QXGH01000016.1"/>
</dbReference>
<name>A0A417Y1Z2_9ACTN</name>
<reference evidence="2 3" key="1">
    <citation type="submission" date="2018-09" db="EMBL/GenBank/DDBJ databases">
        <title>Genome sequencing of Nocardioides immobilis CCTCC AB 2017083 for comparison to Nocardioides silvaticus.</title>
        <authorList>
            <person name="Li C."/>
            <person name="Wang G."/>
        </authorList>
    </citation>
    <scope>NUCLEOTIDE SEQUENCE [LARGE SCALE GENOMIC DNA]</scope>
    <source>
        <strain evidence="2 3">CCTCC AB 2017083</strain>
    </source>
</reference>
<accession>A0A417Y1Z2</accession>
<comment type="caution">
    <text evidence="2">The sequence shown here is derived from an EMBL/GenBank/DDBJ whole genome shotgun (WGS) entry which is preliminary data.</text>
</comment>
<proteinExistence type="predicted"/>
<feature type="chain" id="PRO_5019205353" description="Sensor domain-containing protein" evidence="1">
    <location>
        <begin position="29"/>
        <end position="251"/>
    </location>
</feature>
<dbReference type="Proteomes" id="UP000283644">
    <property type="component" value="Unassembled WGS sequence"/>
</dbReference>
<gene>
    <name evidence="2" type="ORF">D0Z08_13075</name>
</gene>
<keyword evidence="3" id="KW-1185">Reference proteome</keyword>
<keyword evidence="1" id="KW-0732">Signal</keyword>
<dbReference type="AlphaFoldDB" id="A0A417Y1Z2"/>
<evidence type="ECO:0008006" key="4">
    <source>
        <dbReference type="Google" id="ProtNLM"/>
    </source>
</evidence>
<evidence type="ECO:0000313" key="3">
    <source>
        <dbReference type="Proteomes" id="UP000283644"/>
    </source>
</evidence>